<evidence type="ECO:0000313" key="4">
    <source>
        <dbReference type="EMBL" id="GBP01728.1"/>
    </source>
</evidence>
<keyword evidence="5" id="KW-1185">Reference proteome</keyword>
<evidence type="ECO:0000256" key="1">
    <source>
        <dbReference type="ARBA" id="ARBA00022741"/>
    </source>
</evidence>
<keyword evidence="2" id="KW-0067">ATP-binding</keyword>
<dbReference type="GO" id="GO:0016887">
    <property type="term" value="F:ATP hydrolysis activity"/>
    <property type="evidence" value="ECO:0007669"/>
    <property type="project" value="InterPro"/>
</dbReference>
<dbReference type="GO" id="GO:0005739">
    <property type="term" value="C:mitochondrion"/>
    <property type="evidence" value="ECO:0007669"/>
    <property type="project" value="TreeGrafter"/>
</dbReference>
<dbReference type="GO" id="GO:0005524">
    <property type="term" value="F:ATP binding"/>
    <property type="evidence" value="ECO:0007669"/>
    <property type="project" value="UniProtKB-KW"/>
</dbReference>
<protein>
    <submittedName>
        <fullName evidence="4">ATPase N2B</fullName>
    </submittedName>
</protein>
<dbReference type="PANTHER" id="PTHR12169">
    <property type="entry name" value="ATPASE N2B"/>
    <property type="match status" value="1"/>
</dbReference>
<dbReference type="Proteomes" id="UP000299102">
    <property type="component" value="Unassembled WGS sequence"/>
</dbReference>
<dbReference type="AlphaFoldDB" id="A0A4C1SKK5"/>
<feature type="region of interest" description="Disordered" evidence="3">
    <location>
        <begin position="1"/>
        <end position="30"/>
    </location>
</feature>
<evidence type="ECO:0000313" key="5">
    <source>
        <dbReference type="Proteomes" id="UP000299102"/>
    </source>
</evidence>
<dbReference type="OrthoDB" id="548867at2759"/>
<name>A0A4C1SKK5_EUMVA</name>
<dbReference type="EMBL" id="BGZK01003475">
    <property type="protein sequence ID" value="GBP01728.1"/>
    <property type="molecule type" value="Genomic_DNA"/>
</dbReference>
<comment type="caution">
    <text evidence="4">The sequence shown here is derived from an EMBL/GenBank/DDBJ whole genome shotgun (WGS) entry which is preliminary data.</text>
</comment>
<organism evidence="4 5">
    <name type="scientific">Eumeta variegata</name>
    <name type="common">Bagworm moth</name>
    <name type="synonym">Eumeta japonica</name>
    <dbReference type="NCBI Taxonomy" id="151549"/>
    <lineage>
        <taxon>Eukaryota</taxon>
        <taxon>Metazoa</taxon>
        <taxon>Ecdysozoa</taxon>
        <taxon>Arthropoda</taxon>
        <taxon>Hexapoda</taxon>
        <taxon>Insecta</taxon>
        <taxon>Pterygota</taxon>
        <taxon>Neoptera</taxon>
        <taxon>Endopterygota</taxon>
        <taxon>Lepidoptera</taxon>
        <taxon>Glossata</taxon>
        <taxon>Ditrysia</taxon>
        <taxon>Tineoidea</taxon>
        <taxon>Psychidae</taxon>
        <taxon>Oiketicinae</taxon>
        <taxon>Eumeta</taxon>
    </lineage>
</organism>
<evidence type="ECO:0000256" key="3">
    <source>
        <dbReference type="SAM" id="MobiDB-lite"/>
    </source>
</evidence>
<keyword evidence="1" id="KW-0547">Nucleotide-binding</keyword>
<proteinExistence type="predicted"/>
<reference evidence="4 5" key="1">
    <citation type="journal article" date="2019" name="Commun. Biol.">
        <title>The bagworm genome reveals a unique fibroin gene that provides high tensile strength.</title>
        <authorList>
            <person name="Kono N."/>
            <person name="Nakamura H."/>
            <person name="Ohtoshi R."/>
            <person name="Tomita M."/>
            <person name="Numata K."/>
            <person name="Arakawa K."/>
        </authorList>
    </citation>
    <scope>NUCLEOTIDE SEQUENCE [LARGE SCALE GENOMIC DNA]</scope>
</reference>
<feature type="compositionally biased region" description="Basic residues" evidence="3">
    <location>
        <begin position="1"/>
        <end position="10"/>
    </location>
</feature>
<gene>
    <name evidence="4" type="ORF">EVAR_67590_1</name>
</gene>
<dbReference type="Pfam" id="PF03969">
    <property type="entry name" value="AFG1_ATPase"/>
    <property type="match status" value="1"/>
</dbReference>
<dbReference type="InterPro" id="IPR005654">
    <property type="entry name" value="ATPase_AFG1-like"/>
</dbReference>
<dbReference type="PANTHER" id="PTHR12169:SF6">
    <property type="entry name" value="AFG1-LIKE ATPASE"/>
    <property type="match status" value="1"/>
</dbReference>
<evidence type="ECO:0000256" key="2">
    <source>
        <dbReference type="ARBA" id="ARBA00022840"/>
    </source>
</evidence>
<accession>A0A4C1SKK5</accession>
<sequence length="95" mass="10845">MSQVHSRIHQVKKERGPRDRAFNSEKPEPFDPTLPVAEMISTEAWLICFDEFQVTDIGDAMILKSLFTHLLTKASFVLQQVTVILLSSTKRITTQ</sequence>
<feature type="compositionally biased region" description="Basic and acidic residues" evidence="3">
    <location>
        <begin position="11"/>
        <end position="29"/>
    </location>
</feature>